<keyword evidence="1" id="KW-0812">Transmembrane</keyword>
<proteinExistence type="predicted"/>
<keyword evidence="1" id="KW-1133">Transmembrane helix</keyword>
<evidence type="ECO:0000313" key="2">
    <source>
        <dbReference type="EMBL" id="MCP2314568.1"/>
    </source>
</evidence>
<sequence length="40" mass="4076">MCLLSLGIPAGAGWAIGGTWHAALTALLWAGLVRVALRST</sequence>
<dbReference type="RefSeq" id="WP_407660898.1">
    <property type="nucleotide sequence ID" value="NZ_BAAAUB010000012.1"/>
</dbReference>
<dbReference type="Proteomes" id="UP001206483">
    <property type="component" value="Unassembled WGS sequence"/>
</dbReference>
<evidence type="ECO:0000256" key="1">
    <source>
        <dbReference type="SAM" id="Phobius"/>
    </source>
</evidence>
<reference evidence="2 3" key="1">
    <citation type="submission" date="2022-06" db="EMBL/GenBank/DDBJ databases">
        <title>Sequencing the genomes of 1000 actinobacteria strains.</title>
        <authorList>
            <person name="Klenk H.-P."/>
        </authorList>
    </citation>
    <scope>NUCLEOTIDE SEQUENCE [LARGE SCALE GENOMIC DNA]</scope>
    <source>
        <strain evidence="2 3">DSM 41656</strain>
    </source>
</reference>
<evidence type="ECO:0000313" key="3">
    <source>
        <dbReference type="Proteomes" id="UP001206483"/>
    </source>
</evidence>
<name>A0ABT1JB13_9ACTN</name>
<keyword evidence="3" id="KW-1185">Reference proteome</keyword>
<gene>
    <name evidence="2" type="ORF">FHR36_007769</name>
</gene>
<feature type="transmembrane region" description="Helical" evidence="1">
    <location>
        <begin position="12"/>
        <end position="37"/>
    </location>
</feature>
<dbReference type="EMBL" id="JAMZDX010000009">
    <property type="protein sequence ID" value="MCP2314568.1"/>
    <property type="molecule type" value="Genomic_DNA"/>
</dbReference>
<comment type="caution">
    <text evidence="2">The sequence shown here is derived from an EMBL/GenBank/DDBJ whole genome shotgun (WGS) entry which is preliminary data.</text>
</comment>
<keyword evidence="1" id="KW-0472">Membrane</keyword>
<protein>
    <submittedName>
        <fullName evidence="2">Uncharacterized protein</fullName>
    </submittedName>
</protein>
<organism evidence="2 3">
    <name type="scientific">Kitasatospora paracochleata</name>
    <dbReference type="NCBI Taxonomy" id="58354"/>
    <lineage>
        <taxon>Bacteria</taxon>
        <taxon>Bacillati</taxon>
        <taxon>Actinomycetota</taxon>
        <taxon>Actinomycetes</taxon>
        <taxon>Kitasatosporales</taxon>
        <taxon>Streptomycetaceae</taxon>
        <taxon>Kitasatospora</taxon>
    </lineage>
</organism>
<accession>A0ABT1JB13</accession>